<dbReference type="GO" id="GO:0009116">
    <property type="term" value="P:nucleoside metabolic process"/>
    <property type="evidence" value="ECO:0007669"/>
    <property type="project" value="InterPro"/>
</dbReference>
<name>A0A9Q9RXT6_FUSFU</name>
<dbReference type="GO" id="GO:0003824">
    <property type="term" value="F:catalytic activity"/>
    <property type="evidence" value="ECO:0007669"/>
    <property type="project" value="InterPro"/>
</dbReference>
<feature type="compositionally biased region" description="Low complexity" evidence="2">
    <location>
        <begin position="1019"/>
        <end position="1030"/>
    </location>
</feature>
<dbReference type="Pfam" id="PF24883">
    <property type="entry name" value="NPHP3_N"/>
    <property type="match status" value="1"/>
</dbReference>
<dbReference type="InterPro" id="IPR053137">
    <property type="entry name" value="NLR-like"/>
</dbReference>
<reference evidence="5" key="1">
    <citation type="submission" date="2019-05" db="EMBL/GenBank/DDBJ databases">
        <authorList>
            <person name="Piombo E."/>
        </authorList>
    </citation>
    <scope>NUCLEOTIDE SEQUENCE</scope>
    <source>
        <strain evidence="5">C2S</strain>
    </source>
</reference>
<accession>A0A9Q9RXT6</accession>
<dbReference type="SUPFAM" id="SSF53167">
    <property type="entry name" value="Purine and uridine phosphorylases"/>
    <property type="match status" value="1"/>
</dbReference>
<comment type="caution">
    <text evidence="5">The sequence shown here is derived from an EMBL/GenBank/DDBJ whole genome shotgun (WGS) entry which is preliminary data.</text>
</comment>
<dbReference type="PANTHER" id="PTHR46082:SF11">
    <property type="entry name" value="AAA+ ATPASE DOMAIN-CONTAINING PROTEIN-RELATED"/>
    <property type="match status" value="1"/>
</dbReference>
<evidence type="ECO:0000313" key="6">
    <source>
        <dbReference type="Proteomes" id="UP000760494"/>
    </source>
</evidence>
<evidence type="ECO:0000313" key="5">
    <source>
        <dbReference type="EMBL" id="VTT75186.1"/>
    </source>
</evidence>
<proteinExistence type="predicted"/>
<evidence type="ECO:0000259" key="4">
    <source>
        <dbReference type="Pfam" id="PF24883"/>
    </source>
</evidence>
<feature type="non-terminal residue" evidence="5">
    <location>
        <position position="1"/>
    </location>
</feature>
<dbReference type="Pfam" id="PF01048">
    <property type="entry name" value="PNP_UDP_1"/>
    <property type="match status" value="1"/>
</dbReference>
<feature type="domain" description="Nucleoside phosphorylase" evidence="3">
    <location>
        <begin position="1067"/>
        <end position="1330"/>
    </location>
</feature>
<evidence type="ECO:0000256" key="1">
    <source>
        <dbReference type="ARBA" id="ARBA00022737"/>
    </source>
</evidence>
<evidence type="ECO:0008006" key="7">
    <source>
        <dbReference type="Google" id="ProtNLM"/>
    </source>
</evidence>
<dbReference type="SUPFAM" id="SSF52540">
    <property type="entry name" value="P-loop containing nucleoside triphosphate hydrolases"/>
    <property type="match status" value="1"/>
</dbReference>
<gene>
    <name evidence="5" type="ORF">C2S_9805</name>
</gene>
<organism evidence="5 6">
    <name type="scientific">Fusarium fujikuroi</name>
    <name type="common">Bakanae and foot rot disease fungus</name>
    <name type="synonym">Gibberella fujikuroi</name>
    <dbReference type="NCBI Taxonomy" id="5127"/>
    <lineage>
        <taxon>Eukaryota</taxon>
        <taxon>Fungi</taxon>
        <taxon>Dikarya</taxon>
        <taxon>Ascomycota</taxon>
        <taxon>Pezizomycotina</taxon>
        <taxon>Sordariomycetes</taxon>
        <taxon>Hypocreomycetidae</taxon>
        <taxon>Hypocreales</taxon>
        <taxon>Nectriaceae</taxon>
        <taxon>Fusarium</taxon>
        <taxon>Fusarium fujikuroi species complex</taxon>
    </lineage>
</organism>
<sequence>ILGEDSRLLEKASTLFMNAGRSAPCCEEIDLPLFESKKLKLCLNEYLIVVIRICHYLVRLMQTSVPGETVSDLTDSKLSEFESELNLWAASYHQQVKSAGSQAFSGQSGDFIDTLSDSDESDMNPTRSRQELAEIYLRYNHEVVWENIRRLGSTNLFKFHPEYQSFIDCSHSSTLLYSGKAGAGKSLILANIVDDLIQRQRGNSQVAYFFCLWDKFNSLQAVTILASLYLQLKHKVPDDILLLKNLRNHSFDTETVIARLQSALKPDQKTYFVLDGLDMCEEGERNKAIGVLRGLQISSCLSICLSSRPGIITSIGWARLHLITIPEDNPNVAVYVDFEISRLFQSRELVKLCSKNEDIRKVLANLPEGSSNAVDTELLLGSLFPSTASSGPSAFKDSAYASASIIDRSCKQAHQIPKVESPLHNPDGQAIEDSATEYSDVSTTTISKNRLYISELATDLYNEVRNTSIDEAGRLPDGTSLKSWINDSQLMVQTDGSAASISETGEQLAWLGAALRSSPHQKGPSYCTPSIRSIYQDFEVPHAVVCQIGFDLEQPLRPTDNANGHCWHGIFKNPVVVKGFPILPKMESNTGLEIPLNIMAGLARAGRVDHFNNKVYIKGFSTMLVPTRQCRDVVYWHLIYTEDGCRISYLDDTLHRNNDVGSLDSTSYRHVLGWCSEAMFRAGESLQNVQISPYHSLMESTGSSEAKYHVRHSELPKPHDQCVLAGTVITLGRMITGGPSFELGIKDTPVHVARNGYIPRLKWISSKFFLFWDESDKRGWLTNGTSALLHVVRASLAYDSTDKFQSAFIFKADELKESHKPFTADSAIDVLIDPKNLGLKLYPEKDGFIVLADRIDQYYNLLEKMIDHQTDIVRRHSGNLSRMPRKYLEGWDFEDLSANRDPLHPRLVTLEPAGMGWVDLTRDLQVVSLTGRGFGELIQPNGPALCEYWSRLPKHRYLLACSASDMEDTIRDNRSPRDDYARLSFPWTWGETGHPTQQQPEEEILLNHALSKGDKDSGVGESLISSSSDGHASLMASSSISHTPSSLRKPKTAPPSIRNTCARSEYTVGILCALPIELKAIRALLDQRHQDLPRVLGDNNQYVLGEMAQHMVVATSLPAGEYGTNAAASAVSDMMRSFTSIQFCLLVGIAGGAPSEDNDIRLGDVVVSLPTQTFPGVIQYDLGKENEGGEFKVTGVLQRPPRILTNAISKIRSDPDIGFNALDPYLTSIVDSLPAYGNPGQELDVLSRAACARRTCKPDCTHFEQRLPRSTAEPMIHYGLVASANRVVKDATLRDRLSRKYGVLCFEMEAAGVMNRADCLVIRVICDYSDAQKNNIWQNYAAAVAAAYTKLLLSAKSGVTYERPSFKPVEDKFGDRFKSASISGSNMKVEIYMKDKYYDSTRNEAYDALEDIKMNAYFDPTDNFVFETSGDKFVTHWHNGSGRMQECTNCSKSRYCSNRK</sequence>
<feature type="domain" description="Nephrocystin 3-like N-terminal" evidence="4">
    <location>
        <begin position="158"/>
        <end position="308"/>
    </location>
</feature>
<dbReference type="PANTHER" id="PTHR46082">
    <property type="entry name" value="ATP/GTP-BINDING PROTEIN-RELATED"/>
    <property type="match status" value="1"/>
</dbReference>
<dbReference type="InterPro" id="IPR035994">
    <property type="entry name" value="Nucleoside_phosphorylase_sf"/>
</dbReference>
<feature type="compositionally biased region" description="Polar residues" evidence="2">
    <location>
        <begin position="1035"/>
        <end position="1046"/>
    </location>
</feature>
<protein>
    <recommendedName>
        <fullName evidence="7">Nucleoside phosphorylase domain-containing protein</fullName>
    </recommendedName>
</protein>
<evidence type="ECO:0000259" key="3">
    <source>
        <dbReference type="Pfam" id="PF01048"/>
    </source>
</evidence>
<keyword evidence="1" id="KW-0677">Repeat</keyword>
<dbReference type="InterPro" id="IPR056884">
    <property type="entry name" value="NPHP3-like_N"/>
</dbReference>
<dbReference type="Gene3D" id="3.40.50.300">
    <property type="entry name" value="P-loop containing nucleotide triphosphate hydrolases"/>
    <property type="match status" value="1"/>
</dbReference>
<dbReference type="Gene3D" id="3.40.50.1580">
    <property type="entry name" value="Nucleoside phosphorylase domain"/>
    <property type="match status" value="1"/>
</dbReference>
<dbReference type="EMBL" id="CABFJX010000377">
    <property type="protein sequence ID" value="VTT75186.1"/>
    <property type="molecule type" value="Genomic_DNA"/>
</dbReference>
<evidence type="ECO:0000256" key="2">
    <source>
        <dbReference type="SAM" id="MobiDB-lite"/>
    </source>
</evidence>
<dbReference type="Proteomes" id="UP000760494">
    <property type="component" value="Unassembled WGS sequence"/>
</dbReference>
<dbReference type="InterPro" id="IPR000845">
    <property type="entry name" value="Nucleoside_phosphorylase_d"/>
</dbReference>
<dbReference type="InterPro" id="IPR027417">
    <property type="entry name" value="P-loop_NTPase"/>
</dbReference>
<feature type="region of interest" description="Disordered" evidence="2">
    <location>
        <begin position="1016"/>
        <end position="1058"/>
    </location>
</feature>